<dbReference type="RefSeq" id="WP_279247504.1">
    <property type="nucleotide sequence ID" value="NZ_SHNO01000001.1"/>
</dbReference>
<evidence type="ECO:0000259" key="2">
    <source>
        <dbReference type="PROSITE" id="PS51832"/>
    </source>
</evidence>
<dbReference type="CDD" id="cd00077">
    <property type="entry name" value="HDc"/>
    <property type="match status" value="2"/>
</dbReference>
<accession>A0ABT3T1M6</accession>
<feature type="domain" description="HD-GYP" evidence="2">
    <location>
        <begin position="616"/>
        <end position="820"/>
    </location>
</feature>
<dbReference type="Gene3D" id="1.10.3210.10">
    <property type="entry name" value="Hypothetical protein af1432"/>
    <property type="match status" value="2"/>
</dbReference>
<dbReference type="Pfam" id="PF13487">
    <property type="entry name" value="HD_5"/>
    <property type="match status" value="1"/>
</dbReference>
<dbReference type="Gene3D" id="6.10.340.10">
    <property type="match status" value="1"/>
</dbReference>
<proteinExistence type="predicted"/>
<dbReference type="PANTHER" id="PTHR45228">
    <property type="entry name" value="CYCLIC DI-GMP PHOSPHODIESTERASE TM_0186-RELATED"/>
    <property type="match status" value="1"/>
</dbReference>
<evidence type="ECO:0000256" key="1">
    <source>
        <dbReference type="SAM" id="Phobius"/>
    </source>
</evidence>
<protein>
    <recommendedName>
        <fullName evidence="2">HD-GYP domain-containing protein</fullName>
    </recommendedName>
</protein>
<feature type="transmembrane region" description="Helical" evidence="1">
    <location>
        <begin position="12"/>
        <end position="38"/>
    </location>
</feature>
<dbReference type="PROSITE" id="PS51832">
    <property type="entry name" value="HD_GYP"/>
    <property type="match status" value="1"/>
</dbReference>
<dbReference type="PANTHER" id="PTHR45228:SF5">
    <property type="entry name" value="CYCLIC DI-GMP PHOSPHODIESTERASE VC_1348-RELATED"/>
    <property type="match status" value="1"/>
</dbReference>
<evidence type="ECO:0000313" key="4">
    <source>
        <dbReference type="Proteomes" id="UP001143304"/>
    </source>
</evidence>
<sequence>MLQFFRKTHSTIRFTVVTAFIVVTLLTASLAIGLQYYFGQAMAREVATDIYTATANRVTGELRNIGLINANIIDLLADNPALQDPQSESAHLTIFTEVLLKNPLYHGIYLGRKDDSFYEVINLNASQLARTSLQAAPADRWVVISDEIKKHGKERHYRYLNAELETRISRSEPTSFDVRSRPWYSSAMAATGVHVTSPYMFAQLGIPGRTMSKRLQETGTVVAIDMTMETVSAYLRQHHVANQGEIYLFNRAGEVIASSKADKTAVAAPPLPIRTAHENAGGSIVTQPDLRAMSATDKTPAGHRSEAIPTQILTTIAHNPELQGTLVETSLNDDIYLAYAASTGAREHQLFLGVLSPRDAVVRPFLEQVRVSMIATALFLLLLVPVTWFLANPIVRPVKQLALENDKVRRREYASVTRVNSHIRELDDLSESMVSMVSAIQTHETAQRALMDAFIEVIGQAIDDKSAYTGGHCKRVPELALMLAESASASDHPAFKAFHIDSDDKWREFRIAAWLHDCGKITTPEHIVDKGSKLETIYNRIHEIRMRFEVLWRDAEIDYLKQCAAAPDLQPMHFDRLEEKQTQLMKDFAFVASCNIGGEFLDADKQERIKTIAQRTWQRHFDNRLGLSPLEELRNKTTRQDLPATEHLLADKPEHVIGREQSADYPPALGIDMDIPDNLYNQGEIYNLTVSRGTLTKEDRFKINEHMISTIKMLESLPFPEELKNVPRYASTHHETLKGTGYPRRLPGDQLSIPERLLAIADVFEALTAADRPYKKAKTVAAAIDILHKMVLDDHLDRDCFELFLREEIYLRYAKEFLHDTAPEVLDLDKYLAV</sequence>
<dbReference type="SMART" id="SM00471">
    <property type="entry name" value="HDc"/>
    <property type="match status" value="1"/>
</dbReference>
<keyword evidence="1" id="KW-0812">Transmembrane</keyword>
<dbReference type="SUPFAM" id="SSF109604">
    <property type="entry name" value="HD-domain/PDEase-like"/>
    <property type="match status" value="2"/>
</dbReference>
<comment type="caution">
    <text evidence="3">The sequence shown here is derived from an EMBL/GenBank/DDBJ whole genome shotgun (WGS) entry which is preliminary data.</text>
</comment>
<organism evidence="3 4">
    <name type="scientific">Candidatus Marimicrobium litorale</name>
    <dbReference type="NCBI Taxonomy" id="2518991"/>
    <lineage>
        <taxon>Bacteria</taxon>
        <taxon>Pseudomonadati</taxon>
        <taxon>Pseudomonadota</taxon>
        <taxon>Gammaproteobacteria</taxon>
        <taxon>Cellvibrionales</taxon>
        <taxon>Halieaceae</taxon>
        <taxon>Marimicrobium</taxon>
    </lineage>
</organism>
<dbReference type="SUPFAM" id="SSF103190">
    <property type="entry name" value="Sensory domain-like"/>
    <property type="match status" value="1"/>
</dbReference>
<keyword evidence="1" id="KW-1133">Transmembrane helix</keyword>
<keyword evidence="1" id="KW-0472">Membrane</keyword>
<evidence type="ECO:0000313" key="3">
    <source>
        <dbReference type="EMBL" id="MCX2975736.1"/>
    </source>
</evidence>
<dbReference type="EMBL" id="SHNO01000001">
    <property type="protein sequence ID" value="MCX2975736.1"/>
    <property type="molecule type" value="Genomic_DNA"/>
</dbReference>
<dbReference type="InterPro" id="IPR003607">
    <property type="entry name" value="HD/PDEase_dom"/>
</dbReference>
<name>A0ABT3T1M6_9GAMM</name>
<keyword evidence="4" id="KW-1185">Reference proteome</keyword>
<dbReference type="Proteomes" id="UP001143304">
    <property type="component" value="Unassembled WGS sequence"/>
</dbReference>
<dbReference type="InterPro" id="IPR029151">
    <property type="entry name" value="Sensor-like_sf"/>
</dbReference>
<dbReference type="Gene3D" id="3.30.450.20">
    <property type="entry name" value="PAS domain"/>
    <property type="match status" value="2"/>
</dbReference>
<dbReference type="InterPro" id="IPR052020">
    <property type="entry name" value="Cyclic_di-GMP/3'3'-cGAMP_PDE"/>
</dbReference>
<gene>
    <name evidence="3" type="ORF">EYC82_00015</name>
</gene>
<dbReference type="InterPro" id="IPR037522">
    <property type="entry name" value="HD_GYP_dom"/>
</dbReference>
<reference evidence="3" key="1">
    <citation type="submission" date="2019-02" db="EMBL/GenBank/DDBJ databases">
        <authorList>
            <person name="Li S.-H."/>
        </authorList>
    </citation>
    <scope>NUCLEOTIDE SEQUENCE</scope>
    <source>
        <strain evidence="3">IMCC11814</strain>
    </source>
</reference>